<evidence type="ECO:0000256" key="7">
    <source>
        <dbReference type="SAM" id="Phobius"/>
    </source>
</evidence>
<evidence type="ECO:0000256" key="5">
    <source>
        <dbReference type="ARBA" id="ARBA00022989"/>
    </source>
</evidence>
<keyword evidence="10" id="KW-1185">Reference proteome</keyword>
<evidence type="ECO:0000256" key="1">
    <source>
        <dbReference type="ARBA" id="ARBA00004651"/>
    </source>
</evidence>
<reference evidence="9 10" key="1">
    <citation type="submission" date="2023-03" db="EMBL/GenBank/DDBJ databases">
        <title>Description of Hydrogenimonas sp. ISO32.</title>
        <authorList>
            <person name="Mino S."/>
            <person name="Fukazawa S."/>
            <person name="Sawabe T."/>
        </authorList>
    </citation>
    <scope>NUCLEOTIDE SEQUENCE [LARGE SCALE GENOMIC DNA]</scope>
    <source>
        <strain evidence="9 10">ISO32</strain>
    </source>
</reference>
<dbReference type="Gene3D" id="1.20.81.30">
    <property type="entry name" value="Type II secretion system (T2SS), domain F"/>
    <property type="match status" value="2"/>
</dbReference>
<feature type="domain" description="Type II secretion system protein GspF" evidence="8">
    <location>
        <begin position="274"/>
        <end position="394"/>
    </location>
</feature>
<evidence type="ECO:0000256" key="2">
    <source>
        <dbReference type="ARBA" id="ARBA00005745"/>
    </source>
</evidence>
<proteinExistence type="inferred from homology"/>
<feature type="transmembrane region" description="Helical" evidence="7">
    <location>
        <begin position="168"/>
        <end position="190"/>
    </location>
</feature>
<sequence>MIYFFVHAKTESGKTVFSVFEVENFETLLEELALEELIPQKIAVLPPALGKLLVGKTGKVSTDNVIELLENVHLVVKSGLPLYRGIMDLAQDASDKRYKTMLKHIAKKINSGHSLESSMEPYRRSIGDVVLNLVRIGERTGQLEMTLRRAAEFLKKTTSLKRKAKQALIYPSFAFIAVFSAMLVWMIYVLPQMTQLFEEMDIELPGITLAVMAASDFLQEYILYLIAGIAAVTVLVIAAYRKSSQFRFYLDRAVMKIPIVSQIVKGFNIAFISEYLRIGIESGIPIVDNLDSLRKNISNEVFKRALDSTLESIQQGHQLSGSLKKTGIMTPFVIRMLTMGEESGSLDKQLETVSDYYYERVEYYAENIGKIIEPVILIVVGGFMALVMISIMGPLYDMLSSIK</sequence>
<accession>A0ABN6WUZ1</accession>
<name>A0ABN6WUZ1_9BACT</name>
<dbReference type="InterPro" id="IPR018076">
    <property type="entry name" value="T2SS_GspF_dom"/>
</dbReference>
<keyword evidence="6 7" id="KW-0472">Membrane</keyword>
<evidence type="ECO:0000259" key="8">
    <source>
        <dbReference type="Pfam" id="PF00482"/>
    </source>
</evidence>
<dbReference type="PANTHER" id="PTHR30012">
    <property type="entry name" value="GENERAL SECRETION PATHWAY PROTEIN"/>
    <property type="match status" value="1"/>
</dbReference>
<keyword evidence="3" id="KW-1003">Cell membrane</keyword>
<gene>
    <name evidence="9" type="ORF">HCR_10800</name>
</gene>
<evidence type="ECO:0000256" key="4">
    <source>
        <dbReference type="ARBA" id="ARBA00022692"/>
    </source>
</evidence>
<dbReference type="InterPro" id="IPR003004">
    <property type="entry name" value="GspF/PilC"/>
</dbReference>
<feature type="transmembrane region" description="Helical" evidence="7">
    <location>
        <begin position="221"/>
        <end position="240"/>
    </location>
</feature>
<evidence type="ECO:0000313" key="10">
    <source>
        <dbReference type="Proteomes" id="UP001321445"/>
    </source>
</evidence>
<dbReference type="InterPro" id="IPR042094">
    <property type="entry name" value="T2SS_GspF_sf"/>
</dbReference>
<keyword evidence="4 7" id="KW-0812">Transmembrane</keyword>
<protein>
    <submittedName>
        <fullName evidence="9">Pilin secretion/fimbrial assembly system protein, PilC</fullName>
    </submittedName>
</protein>
<keyword evidence="5 7" id="KW-1133">Transmembrane helix</keyword>
<evidence type="ECO:0000256" key="3">
    <source>
        <dbReference type="ARBA" id="ARBA00022475"/>
    </source>
</evidence>
<comment type="subcellular location">
    <subcellularLocation>
        <location evidence="1">Cell membrane</location>
        <topology evidence="1">Multi-pass membrane protein</topology>
    </subcellularLocation>
</comment>
<comment type="similarity">
    <text evidence="2">Belongs to the GSP F family.</text>
</comment>
<evidence type="ECO:0000313" key="9">
    <source>
        <dbReference type="EMBL" id="BDY12768.1"/>
    </source>
</evidence>
<evidence type="ECO:0000256" key="6">
    <source>
        <dbReference type="ARBA" id="ARBA00023136"/>
    </source>
</evidence>
<dbReference type="RefSeq" id="WP_286337945.1">
    <property type="nucleotide sequence ID" value="NZ_AP027370.1"/>
</dbReference>
<dbReference type="PRINTS" id="PR00812">
    <property type="entry name" value="BCTERIALGSPF"/>
</dbReference>
<organism evidence="9 10">
    <name type="scientific">Hydrogenimonas cancrithermarum</name>
    <dbReference type="NCBI Taxonomy" id="2993563"/>
    <lineage>
        <taxon>Bacteria</taxon>
        <taxon>Pseudomonadati</taxon>
        <taxon>Campylobacterota</taxon>
        <taxon>Epsilonproteobacteria</taxon>
        <taxon>Campylobacterales</taxon>
        <taxon>Hydrogenimonadaceae</taxon>
        <taxon>Hydrogenimonas</taxon>
    </lineage>
</organism>
<feature type="domain" description="Type II secretion system protein GspF" evidence="8">
    <location>
        <begin position="70"/>
        <end position="191"/>
    </location>
</feature>
<dbReference type="EMBL" id="AP027370">
    <property type="protein sequence ID" value="BDY12768.1"/>
    <property type="molecule type" value="Genomic_DNA"/>
</dbReference>
<dbReference type="PANTHER" id="PTHR30012:SF0">
    <property type="entry name" value="TYPE II SECRETION SYSTEM PROTEIN F-RELATED"/>
    <property type="match status" value="1"/>
</dbReference>
<dbReference type="Proteomes" id="UP001321445">
    <property type="component" value="Chromosome"/>
</dbReference>
<dbReference type="Pfam" id="PF00482">
    <property type="entry name" value="T2SSF"/>
    <property type="match status" value="2"/>
</dbReference>
<feature type="transmembrane region" description="Helical" evidence="7">
    <location>
        <begin position="375"/>
        <end position="396"/>
    </location>
</feature>